<evidence type="ECO:0000313" key="2">
    <source>
        <dbReference type="Proteomes" id="UP000314294"/>
    </source>
</evidence>
<gene>
    <name evidence="1" type="primary">efhc2_1</name>
    <name evidence="1" type="ORF">EYF80_010798</name>
</gene>
<dbReference type="AlphaFoldDB" id="A0A4Z2IM62"/>
<dbReference type="EMBL" id="SRLO01000068">
    <property type="protein sequence ID" value="TNN79119.1"/>
    <property type="molecule type" value="Genomic_DNA"/>
</dbReference>
<proteinExistence type="predicted"/>
<dbReference type="Proteomes" id="UP000314294">
    <property type="component" value="Unassembled WGS sequence"/>
</dbReference>
<protein>
    <submittedName>
        <fullName evidence="1">EF-hand domain-containing family member C2</fullName>
    </submittedName>
</protein>
<organism evidence="1 2">
    <name type="scientific">Liparis tanakae</name>
    <name type="common">Tanaka's snailfish</name>
    <dbReference type="NCBI Taxonomy" id="230148"/>
    <lineage>
        <taxon>Eukaryota</taxon>
        <taxon>Metazoa</taxon>
        <taxon>Chordata</taxon>
        <taxon>Craniata</taxon>
        <taxon>Vertebrata</taxon>
        <taxon>Euteleostomi</taxon>
        <taxon>Actinopterygii</taxon>
        <taxon>Neopterygii</taxon>
        <taxon>Teleostei</taxon>
        <taxon>Neoteleostei</taxon>
        <taxon>Acanthomorphata</taxon>
        <taxon>Eupercaria</taxon>
        <taxon>Perciformes</taxon>
        <taxon>Cottioidei</taxon>
        <taxon>Cottales</taxon>
        <taxon>Liparidae</taxon>
        <taxon>Liparis</taxon>
    </lineage>
</organism>
<name>A0A4Z2IM62_9TELE</name>
<keyword evidence="2" id="KW-1185">Reference proteome</keyword>
<comment type="caution">
    <text evidence="1">The sequence shown here is derived from an EMBL/GenBank/DDBJ whole genome shotgun (WGS) entry which is preliminary data.</text>
</comment>
<accession>A0A4Z2IM62</accession>
<sequence length="153" mass="16532">MDDIYECTNEATSPFIYSLRSKRPRLACASFFYLSDSDVSAPLCVSRSGRLSTKETRTICKAFHLPLPEKLLGGLLSKFADGDDIDYHAFLAGINWLENLAPPVMPEDALKLDVSGRSGAGGAAGRNVNYSSLLRDVFSFPSNSADPTTSTAT</sequence>
<reference evidence="1 2" key="1">
    <citation type="submission" date="2019-03" db="EMBL/GenBank/DDBJ databases">
        <title>First draft genome of Liparis tanakae, snailfish: a comprehensive survey of snailfish specific genes.</title>
        <authorList>
            <person name="Kim W."/>
            <person name="Song I."/>
            <person name="Jeong J.-H."/>
            <person name="Kim D."/>
            <person name="Kim S."/>
            <person name="Ryu S."/>
            <person name="Song J.Y."/>
            <person name="Lee S.K."/>
        </authorList>
    </citation>
    <scope>NUCLEOTIDE SEQUENCE [LARGE SCALE GENOMIC DNA]</scope>
    <source>
        <tissue evidence="1">Muscle</tissue>
    </source>
</reference>
<evidence type="ECO:0000313" key="1">
    <source>
        <dbReference type="EMBL" id="TNN79119.1"/>
    </source>
</evidence>